<feature type="compositionally biased region" description="Basic and acidic residues" evidence="5">
    <location>
        <begin position="96"/>
        <end position="108"/>
    </location>
</feature>
<evidence type="ECO:0000256" key="5">
    <source>
        <dbReference type="SAM" id="MobiDB-lite"/>
    </source>
</evidence>
<dbReference type="SUPFAM" id="SSF109635">
    <property type="entry name" value="DnaK suppressor protein DksA, alpha-hairpin domain"/>
    <property type="match status" value="1"/>
</dbReference>
<dbReference type="InterPro" id="IPR000962">
    <property type="entry name" value="Znf_DskA_TraR"/>
</dbReference>
<keyword evidence="3" id="KW-0862">Zinc</keyword>
<dbReference type="SUPFAM" id="SSF57716">
    <property type="entry name" value="Glucocorticoid receptor-like (DNA-binding domain)"/>
    <property type="match status" value="1"/>
</dbReference>
<dbReference type="PANTHER" id="PTHR33823">
    <property type="entry name" value="RNA POLYMERASE-BINDING TRANSCRIPTION FACTOR DKSA-RELATED"/>
    <property type="match status" value="1"/>
</dbReference>
<dbReference type="Gene3D" id="1.20.120.910">
    <property type="entry name" value="DksA, coiled-coil domain"/>
    <property type="match status" value="1"/>
</dbReference>
<dbReference type="InterPro" id="IPR037187">
    <property type="entry name" value="DnaK_N"/>
</dbReference>
<dbReference type="PANTHER" id="PTHR33823:SF2">
    <property type="entry name" value="RNA POLYMERASE-BINDING TRANSCRIPTION FACTOR DKSA"/>
    <property type="match status" value="1"/>
</dbReference>
<proteinExistence type="predicted"/>
<keyword evidence="1" id="KW-0479">Metal-binding</keyword>
<dbReference type="Pfam" id="PF01258">
    <property type="entry name" value="zf-dskA_traR"/>
    <property type="match status" value="1"/>
</dbReference>
<gene>
    <name evidence="7" type="ORF">GCM10009765_46850</name>
</gene>
<accession>A0ABN2HR48</accession>
<organism evidence="7 8">
    <name type="scientific">Fodinicola feengrottensis</name>
    <dbReference type="NCBI Taxonomy" id="435914"/>
    <lineage>
        <taxon>Bacteria</taxon>
        <taxon>Bacillati</taxon>
        <taxon>Actinomycetota</taxon>
        <taxon>Actinomycetes</taxon>
        <taxon>Mycobacteriales</taxon>
        <taxon>Fodinicola</taxon>
    </lineage>
</organism>
<feature type="zinc finger region" description="dksA C4-type" evidence="4">
    <location>
        <begin position="157"/>
        <end position="181"/>
    </location>
</feature>
<evidence type="ECO:0000256" key="3">
    <source>
        <dbReference type="ARBA" id="ARBA00022833"/>
    </source>
</evidence>
<reference evidence="7 8" key="1">
    <citation type="journal article" date="2019" name="Int. J. Syst. Evol. Microbiol.">
        <title>The Global Catalogue of Microorganisms (GCM) 10K type strain sequencing project: providing services to taxonomists for standard genome sequencing and annotation.</title>
        <authorList>
            <consortium name="The Broad Institute Genomics Platform"/>
            <consortium name="The Broad Institute Genome Sequencing Center for Infectious Disease"/>
            <person name="Wu L."/>
            <person name="Ma J."/>
        </authorList>
    </citation>
    <scope>NUCLEOTIDE SEQUENCE [LARGE SCALE GENOMIC DNA]</scope>
    <source>
        <strain evidence="7 8">JCM 14718</strain>
    </source>
</reference>
<comment type="caution">
    <text evidence="7">The sequence shown here is derived from an EMBL/GenBank/DDBJ whole genome shotgun (WGS) entry which is preliminary data.</text>
</comment>
<sequence length="188" mass="20145">MSASGKASRRDLATGDTGVVGDSGAALAGMQERKTGHPLSDRIPPGAPRRRAEWTRPVSPNTSSAPLAGASTEYADIRADLAARADDLRGEHARAVEEISELQRDRVSDGAGDDQADAGSKAFEREQELSLARGIQARLDQVERALSRLDSGTYGICEQCGNKIPTARLEAFPFVTLCVTCKQLEERH</sequence>
<evidence type="ECO:0000313" key="8">
    <source>
        <dbReference type="Proteomes" id="UP001500618"/>
    </source>
</evidence>
<feature type="region of interest" description="Disordered" evidence="5">
    <location>
        <begin position="96"/>
        <end position="125"/>
    </location>
</feature>
<keyword evidence="2" id="KW-0863">Zinc-finger</keyword>
<protein>
    <recommendedName>
        <fullName evidence="6">Zinc finger DksA/TraR C4-type domain-containing protein</fullName>
    </recommendedName>
</protein>
<evidence type="ECO:0000313" key="7">
    <source>
        <dbReference type="EMBL" id="GAA1692106.1"/>
    </source>
</evidence>
<dbReference type="Proteomes" id="UP001500618">
    <property type="component" value="Unassembled WGS sequence"/>
</dbReference>
<dbReference type="EMBL" id="BAAANY010000019">
    <property type="protein sequence ID" value="GAA1692106.1"/>
    <property type="molecule type" value="Genomic_DNA"/>
</dbReference>
<dbReference type="InterPro" id="IPR020458">
    <property type="entry name" value="Znf_DskA_TraR_CS"/>
</dbReference>
<dbReference type="RefSeq" id="WP_344312576.1">
    <property type="nucleotide sequence ID" value="NZ_BAAANY010000019.1"/>
</dbReference>
<dbReference type="PRINTS" id="PR00618">
    <property type="entry name" value="DKSAZNFINGER"/>
</dbReference>
<feature type="region of interest" description="Disordered" evidence="5">
    <location>
        <begin position="1"/>
        <end position="72"/>
    </location>
</feature>
<feature type="domain" description="Zinc finger DksA/TraR C4-type" evidence="6">
    <location>
        <begin position="152"/>
        <end position="187"/>
    </location>
</feature>
<evidence type="ECO:0000256" key="2">
    <source>
        <dbReference type="ARBA" id="ARBA00022771"/>
    </source>
</evidence>
<keyword evidence="8" id="KW-1185">Reference proteome</keyword>
<evidence type="ECO:0000256" key="1">
    <source>
        <dbReference type="ARBA" id="ARBA00022723"/>
    </source>
</evidence>
<evidence type="ECO:0000259" key="6">
    <source>
        <dbReference type="Pfam" id="PF01258"/>
    </source>
</evidence>
<dbReference type="InterPro" id="IPR020460">
    <property type="entry name" value="Znf_C4-type_bac"/>
</dbReference>
<dbReference type="PROSITE" id="PS51128">
    <property type="entry name" value="ZF_DKSA_2"/>
    <property type="match status" value="1"/>
</dbReference>
<evidence type="ECO:0000256" key="4">
    <source>
        <dbReference type="PROSITE-ProRule" id="PRU00510"/>
    </source>
</evidence>
<dbReference type="PROSITE" id="PS01102">
    <property type="entry name" value="ZF_DKSA_1"/>
    <property type="match status" value="1"/>
</dbReference>
<name>A0ABN2HR48_9ACTN</name>